<dbReference type="PANTHER" id="PTHR43477">
    <property type="entry name" value="DIHYDROANTICAPSIN 7-DEHYDROGENASE"/>
    <property type="match status" value="1"/>
</dbReference>
<keyword evidence="6" id="KW-1185">Reference proteome</keyword>
<reference evidence="5 6" key="1">
    <citation type="submission" date="2019-12" db="EMBL/GenBank/DDBJ databases">
        <title>A genome sequence resource for the geographically widespread anthracnose pathogen Colletotrichum asianum.</title>
        <authorList>
            <person name="Meng Y."/>
        </authorList>
    </citation>
    <scope>NUCLEOTIDE SEQUENCE [LARGE SCALE GENOMIC DNA]</scope>
    <source>
        <strain evidence="5 6">ICMP 18580</strain>
    </source>
</reference>
<keyword evidence="2" id="KW-0521">NADP</keyword>
<protein>
    <submittedName>
        <fullName evidence="5">Uncharacterized protein</fullName>
    </submittedName>
</protein>
<evidence type="ECO:0000313" key="6">
    <source>
        <dbReference type="Proteomes" id="UP000434172"/>
    </source>
</evidence>
<name>A0A8H3ZPS8_9PEZI</name>
<evidence type="ECO:0000256" key="1">
    <source>
        <dbReference type="ARBA" id="ARBA00006484"/>
    </source>
</evidence>
<sequence>MFFHTSPDALFIPPKTIDPIGYGKVAVVTGCSSGIGLACTQLLLAHQFQVCGLDAREFNYSLLQECDHGRFHFHRADLTEPRACEDGVYASVSSFGRRIDLLVNVAGVMDSFSSVDGVTNAEWDRVMAVNLTVPVKMMRSVLPFMKEKRTGAIVNVSSTAGLSGAVAGIAYTCSKHGLIGATKNVAWRFRKEGIRCNAVLPGAIDSRIGKAIATGQGDEFDVEAYAQVEPVHALQTHASGSTPDITPLEVAQAVIYLASDQARTINGVSLPIDQAWGVV</sequence>
<gene>
    <name evidence="5" type="ORF">GQ607_009581</name>
</gene>
<dbReference type="FunFam" id="3.40.50.720:FF:000084">
    <property type="entry name" value="Short-chain dehydrogenase reductase"/>
    <property type="match status" value="1"/>
</dbReference>
<organism evidence="5 6">
    <name type="scientific">Colletotrichum asianum</name>
    <dbReference type="NCBI Taxonomy" id="702518"/>
    <lineage>
        <taxon>Eukaryota</taxon>
        <taxon>Fungi</taxon>
        <taxon>Dikarya</taxon>
        <taxon>Ascomycota</taxon>
        <taxon>Pezizomycotina</taxon>
        <taxon>Sordariomycetes</taxon>
        <taxon>Hypocreomycetidae</taxon>
        <taxon>Glomerellales</taxon>
        <taxon>Glomerellaceae</taxon>
        <taxon>Colletotrichum</taxon>
        <taxon>Colletotrichum gloeosporioides species complex</taxon>
    </lineage>
</organism>
<comment type="similarity">
    <text evidence="1 4">Belongs to the short-chain dehydrogenases/reductases (SDR) family.</text>
</comment>
<evidence type="ECO:0000256" key="3">
    <source>
        <dbReference type="ARBA" id="ARBA00023002"/>
    </source>
</evidence>
<dbReference type="PRINTS" id="PR00081">
    <property type="entry name" value="GDHRDH"/>
</dbReference>
<dbReference type="InterPro" id="IPR051122">
    <property type="entry name" value="SDR_DHRS6-like"/>
</dbReference>
<dbReference type="InterPro" id="IPR002347">
    <property type="entry name" value="SDR_fam"/>
</dbReference>
<dbReference type="PANTHER" id="PTHR43477:SF1">
    <property type="entry name" value="DIHYDROANTICAPSIN 7-DEHYDROGENASE"/>
    <property type="match status" value="1"/>
</dbReference>
<dbReference type="SUPFAM" id="SSF51735">
    <property type="entry name" value="NAD(P)-binding Rossmann-fold domains"/>
    <property type="match status" value="1"/>
</dbReference>
<accession>A0A8H3ZPS8</accession>
<dbReference type="GO" id="GO:0016491">
    <property type="term" value="F:oxidoreductase activity"/>
    <property type="evidence" value="ECO:0007669"/>
    <property type="project" value="UniProtKB-KW"/>
</dbReference>
<dbReference type="EMBL" id="WOWK01000054">
    <property type="protein sequence ID" value="KAF0323242.1"/>
    <property type="molecule type" value="Genomic_DNA"/>
</dbReference>
<dbReference type="PRINTS" id="PR00080">
    <property type="entry name" value="SDRFAMILY"/>
</dbReference>
<dbReference type="Gene3D" id="3.40.50.720">
    <property type="entry name" value="NAD(P)-binding Rossmann-like Domain"/>
    <property type="match status" value="1"/>
</dbReference>
<dbReference type="InterPro" id="IPR036291">
    <property type="entry name" value="NAD(P)-bd_dom_sf"/>
</dbReference>
<evidence type="ECO:0000313" key="5">
    <source>
        <dbReference type="EMBL" id="KAF0323242.1"/>
    </source>
</evidence>
<proteinExistence type="inferred from homology"/>
<keyword evidence="3" id="KW-0560">Oxidoreductase</keyword>
<dbReference type="Proteomes" id="UP000434172">
    <property type="component" value="Unassembled WGS sequence"/>
</dbReference>
<evidence type="ECO:0000256" key="2">
    <source>
        <dbReference type="ARBA" id="ARBA00022857"/>
    </source>
</evidence>
<dbReference type="Pfam" id="PF00106">
    <property type="entry name" value="adh_short"/>
    <property type="match status" value="1"/>
</dbReference>
<dbReference type="OrthoDB" id="1274115at2759"/>
<comment type="caution">
    <text evidence="5">The sequence shown here is derived from an EMBL/GenBank/DDBJ whole genome shotgun (WGS) entry which is preliminary data.</text>
</comment>
<dbReference type="AlphaFoldDB" id="A0A8H3ZPS8"/>
<dbReference type="CDD" id="cd05233">
    <property type="entry name" value="SDR_c"/>
    <property type="match status" value="1"/>
</dbReference>
<evidence type="ECO:0000256" key="4">
    <source>
        <dbReference type="RuleBase" id="RU000363"/>
    </source>
</evidence>